<keyword evidence="4" id="KW-1185">Reference proteome</keyword>
<evidence type="ECO:0000313" key="4">
    <source>
        <dbReference type="Proteomes" id="UP000221394"/>
    </source>
</evidence>
<evidence type="ECO:0008006" key="5">
    <source>
        <dbReference type="Google" id="ProtNLM"/>
    </source>
</evidence>
<proteinExistence type="predicted"/>
<sequence length="209" mass="20886">MTTTAHHVRAAALAVAAVLLLAGCTSDETTPAPPTGAGGTPVPSATPEPPSAAEVEAAVGAQAGAEPTVVVDGEIPTTGTGTFAAQAGVVAVEAGPASTRLVVALRTASGDEETVPLEAFNEWSPLTMDVRDLSVTDPVSQTVLLPYLGASETSGSDGTFCLCSHAPKTLDGSWFTVYATLPPLDPTTTTVSVDVPGFPTVTDAAVTRS</sequence>
<feature type="region of interest" description="Disordered" evidence="1">
    <location>
        <begin position="29"/>
        <end position="52"/>
    </location>
</feature>
<organism evidence="3 4">
    <name type="scientific">Flavimobilis soli</name>
    <dbReference type="NCBI Taxonomy" id="442709"/>
    <lineage>
        <taxon>Bacteria</taxon>
        <taxon>Bacillati</taxon>
        <taxon>Actinomycetota</taxon>
        <taxon>Actinomycetes</taxon>
        <taxon>Micrococcales</taxon>
        <taxon>Jonesiaceae</taxon>
        <taxon>Flavimobilis</taxon>
    </lineage>
</organism>
<dbReference type="AlphaFoldDB" id="A0A2A9EDC8"/>
<accession>A0A2A9EDC8</accession>
<evidence type="ECO:0000313" key="3">
    <source>
        <dbReference type="EMBL" id="PFG36262.1"/>
    </source>
</evidence>
<dbReference type="OrthoDB" id="4827228at2"/>
<dbReference type="Proteomes" id="UP000221394">
    <property type="component" value="Unassembled WGS sequence"/>
</dbReference>
<evidence type="ECO:0000256" key="1">
    <source>
        <dbReference type="SAM" id="MobiDB-lite"/>
    </source>
</evidence>
<protein>
    <recommendedName>
        <fullName evidence="5">Lipoprotein</fullName>
    </recommendedName>
</protein>
<comment type="caution">
    <text evidence="3">The sequence shown here is derived from an EMBL/GenBank/DDBJ whole genome shotgun (WGS) entry which is preliminary data.</text>
</comment>
<keyword evidence="2" id="KW-0732">Signal</keyword>
<reference evidence="3 4" key="1">
    <citation type="submission" date="2017-10" db="EMBL/GenBank/DDBJ databases">
        <title>Sequencing the genomes of 1000 actinobacteria strains.</title>
        <authorList>
            <person name="Klenk H.-P."/>
        </authorList>
    </citation>
    <scope>NUCLEOTIDE SEQUENCE [LARGE SCALE GENOMIC DNA]</scope>
    <source>
        <strain evidence="3 4">DSM 21574</strain>
    </source>
</reference>
<dbReference type="RefSeq" id="WP_098457462.1">
    <property type="nucleotide sequence ID" value="NZ_PDJH01000001.1"/>
</dbReference>
<gene>
    <name evidence="3" type="ORF">ATL41_0978</name>
</gene>
<feature type="chain" id="PRO_5038398417" description="Lipoprotein" evidence="2">
    <location>
        <begin position="28"/>
        <end position="209"/>
    </location>
</feature>
<dbReference type="EMBL" id="PDJH01000001">
    <property type="protein sequence ID" value="PFG36262.1"/>
    <property type="molecule type" value="Genomic_DNA"/>
</dbReference>
<name>A0A2A9EDC8_9MICO</name>
<evidence type="ECO:0000256" key="2">
    <source>
        <dbReference type="SAM" id="SignalP"/>
    </source>
</evidence>
<feature type="signal peptide" evidence="2">
    <location>
        <begin position="1"/>
        <end position="27"/>
    </location>
</feature>